<evidence type="ECO:0000256" key="3">
    <source>
        <dbReference type="ARBA" id="ARBA00022989"/>
    </source>
</evidence>
<dbReference type="GO" id="GO:0030416">
    <property type="term" value="P:methylamine metabolic process"/>
    <property type="evidence" value="ECO:0007669"/>
    <property type="project" value="InterPro"/>
</dbReference>
<evidence type="ECO:0000256" key="1">
    <source>
        <dbReference type="ARBA" id="ARBA00004141"/>
    </source>
</evidence>
<dbReference type="Proteomes" id="UP001058003">
    <property type="component" value="Chromosome"/>
</dbReference>
<evidence type="ECO:0000256" key="2">
    <source>
        <dbReference type="ARBA" id="ARBA00022692"/>
    </source>
</evidence>
<keyword evidence="2 5" id="KW-0812">Transmembrane</keyword>
<evidence type="ECO:0000259" key="7">
    <source>
        <dbReference type="Pfam" id="PF07291"/>
    </source>
</evidence>
<dbReference type="KEGG" id="daur:Daura_31380"/>
<keyword evidence="6" id="KW-0732">Signal</keyword>
<feature type="domain" description="Methylamine utilisation protein MauE" evidence="7">
    <location>
        <begin position="2"/>
        <end position="119"/>
    </location>
</feature>
<protein>
    <recommendedName>
        <fullName evidence="7">Methylamine utilisation protein MauE domain-containing protein</fullName>
    </recommendedName>
</protein>
<evidence type="ECO:0000313" key="8">
    <source>
        <dbReference type="EMBL" id="UWZ51249.1"/>
    </source>
</evidence>
<dbReference type="AlphaFoldDB" id="A0A9Q9MCR8"/>
<sequence length="160" mass="15545">MVLLASSASKLRSGQALRAFAATLAAMRLVPGAAARPVASGVAAAEAVTAVALVAPPSRSAGFALAAVLLAVLTAGVAVVLARGTAVPCRCFGASTAPLSRRHLVRNVVLVAAALAGLLLPAGGLPLAGSVVALLAGAVAGLLVTELDQITALFAPPHHP</sequence>
<evidence type="ECO:0000256" key="6">
    <source>
        <dbReference type="SAM" id="SignalP"/>
    </source>
</evidence>
<dbReference type="EMBL" id="CP073767">
    <property type="protein sequence ID" value="UWZ51249.1"/>
    <property type="molecule type" value="Genomic_DNA"/>
</dbReference>
<feature type="transmembrane region" description="Helical" evidence="5">
    <location>
        <begin position="103"/>
        <end position="121"/>
    </location>
</feature>
<gene>
    <name evidence="8" type="ORF">Daura_31380</name>
</gene>
<organism evidence="8 9">
    <name type="scientific">Dactylosporangium aurantiacum</name>
    <dbReference type="NCBI Taxonomy" id="35754"/>
    <lineage>
        <taxon>Bacteria</taxon>
        <taxon>Bacillati</taxon>
        <taxon>Actinomycetota</taxon>
        <taxon>Actinomycetes</taxon>
        <taxon>Micromonosporales</taxon>
        <taxon>Micromonosporaceae</taxon>
        <taxon>Dactylosporangium</taxon>
    </lineage>
</organism>
<dbReference type="InterPro" id="IPR009908">
    <property type="entry name" value="Methylamine_util_MauE"/>
</dbReference>
<evidence type="ECO:0000256" key="4">
    <source>
        <dbReference type="ARBA" id="ARBA00023136"/>
    </source>
</evidence>
<name>A0A9Q9MCR8_9ACTN</name>
<reference evidence="8" key="1">
    <citation type="submission" date="2021-04" db="EMBL/GenBank/DDBJ databases">
        <title>Dactylosporangium aurantiacum NRRL B-8018 full assembly.</title>
        <authorList>
            <person name="Hartkoorn R.C."/>
            <person name="Beaudoing E."/>
            <person name="Hot D."/>
        </authorList>
    </citation>
    <scope>NUCLEOTIDE SEQUENCE</scope>
    <source>
        <strain evidence="8">NRRL B-8018</strain>
    </source>
</reference>
<evidence type="ECO:0000313" key="9">
    <source>
        <dbReference type="Proteomes" id="UP001058003"/>
    </source>
</evidence>
<dbReference type="GO" id="GO:0016020">
    <property type="term" value="C:membrane"/>
    <property type="evidence" value="ECO:0007669"/>
    <property type="project" value="UniProtKB-SubCell"/>
</dbReference>
<evidence type="ECO:0000256" key="5">
    <source>
        <dbReference type="SAM" id="Phobius"/>
    </source>
</evidence>
<feature type="transmembrane region" description="Helical" evidence="5">
    <location>
        <begin position="60"/>
        <end position="82"/>
    </location>
</feature>
<keyword evidence="9" id="KW-1185">Reference proteome</keyword>
<accession>A0A9Q9MCR8</accession>
<keyword evidence="4 5" id="KW-0472">Membrane</keyword>
<dbReference type="Pfam" id="PF07291">
    <property type="entry name" value="MauE"/>
    <property type="match status" value="1"/>
</dbReference>
<feature type="signal peptide" evidence="6">
    <location>
        <begin position="1"/>
        <end position="21"/>
    </location>
</feature>
<comment type="subcellular location">
    <subcellularLocation>
        <location evidence="1">Membrane</location>
        <topology evidence="1">Multi-pass membrane protein</topology>
    </subcellularLocation>
</comment>
<proteinExistence type="predicted"/>
<feature type="chain" id="PRO_5040345305" description="Methylamine utilisation protein MauE domain-containing protein" evidence="6">
    <location>
        <begin position="22"/>
        <end position="160"/>
    </location>
</feature>
<keyword evidence="3 5" id="KW-1133">Transmembrane helix</keyword>